<reference evidence="2 3" key="1">
    <citation type="submission" date="2019-03" db="EMBL/GenBank/DDBJ databases">
        <title>First draft genome of Liparis tanakae, snailfish: a comprehensive survey of snailfish specific genes.</title>
        <authorList>
            <person name="Kim W."/>
            <person name="Song I."/>
            <person name="Jeong J.-H."/>
            <person name="Kim D."/>
            <person name="Kim S."/>
            <person name="Ryu S."/>
            <person name="Song J.Y."/>
            <person name="Lee S.K."/>
        </authorList>
    </citation>
    <scope>NUCLEOTIDE SEQUENCE [LARGE SCALE GENOMIC DNA]</scope>
    <source>
        <tissue evidence="2">Muscle</tissue>
    </source>
</reference>
<evidence type="ECO:0000313" key="3">
    <source>
        <dbReference type="Proteomes" id="UP000314294"/>
    </source>
</evidence>
<organism evidence="2 3">
    <name type="scientific">Liparis tanakae</name>
    <name type="common">Tanaka's snailfish</name>
    <dbReference type="NCBI Taxonomy" id="230148"/>
    <lineage>
        <taxon>Eukaryota</taxon>
        <taxon>Metazoa</taxon>
        <taxon>Chordata</taxon>
        <taxon>Craniata</taxon>
        <taxon>Vertebrata</taxon>
        <taxon>Euteleostomi</taxon>
        <taxon>Actinopterygii</taxon>
        <taxon>Neopterygii</taxon>
        <taxon>Teleostei</taxon>
        <taxon>Neoteleostei</taxon>
        <taxon>Acanthomorphata</taxon>
        <taxon>Eupercaria</taxon>
        <taxon>Perciformes</taxon>
        <taxon>Cottioidei</taxon>
        <taxon>Cottales</taxon>
        <taxon>Liparidae</taxon>
        <taxon>Liparis</taxon>
    </lineage>
</organism>
<feature type="compositionally biased region" description="Basic and acidic residues" evidence="1">
    <location>
        <begin position="15"/>
        <end position="42"/>
    </location>
</feature>
<gene>
    <name evidence="2" type="ORF">EYF80_053878</name>
</gene>
<feature type="compositionally biased region" description="Basic and acidic residues" evidence="1">
    <location>
        <begin position="71"/>
        <end position="96"/>
    </location>
</feature>
<dbReference type="AlphaFoldDB" id="A0A4Z2F5E2"/>
<evidence type="ECO:0000256" key="1">
    <source>
        <dbReference type="SAM" id="MobiDB-lite"/>
    </source>
</evidence>
<feature type="compositionally biased region" description="Polar residues" evidence="1">
    <location>
        <begin position="103"/>
        <end position="115"/>
    </location>
</feature>
<protein>
    <submittedName>
        <fullName evidence="2">Uncharacterized protein</fullName>
    </submittedName>
</protein>
<evidence type="ECO:0000313" key="2">
    <source>
        <dbReference type="EMBL" id="TNN35961.1"/>
    </source>
</evidence>
<sequence>MGAHLARHVTTPRARLSEWEREGPRRRWRREDDQPARNKMEASGHCAAISPRRSSVRREEAPRRRRTSSPPEDRRRGGGKEERRGGSGEDRGRIGGEGECGSVASTRTSHVTDASHSPRLWVVELGVTDVRDTDFRCASVKD</sequence>
<dbReference type="Proteomes" id="UP000314294">
    <property type="component" value="Unassembled WGS sequence"/>
</dbReference>
<feature type="region of interest" description="Disordered" evidence="1">
    <location>
        <begin position="1"/>
        <end position="118"/>
    </location>
</feature>
<keyword evidence="3" id="KW-1185">Reference proteome</keyword>
<proteinExistence type="predicted"/>
<dbReference type="EMBL" id="SRLO01001679">
    <property type="protein sequence ID" value="TNN35961.1"/>
    <property type="molecule type" value="Genomic_DNA"/>
</dbReference>
<comment type="caution">
    <text evidence="2">The sequence shown here is derived from an EMBL/GenBank/DDBJ whole genome shotgun (WGS) entry which is preliminary data.</text>
</comment>
<name>A0A4Z2F5E2_9TELE</name>
<accession>A0A4Z2F5E2</accession>